<comment type="caution">
    <text evidence="3">The sequence shown here is derived from an EMBL/GenBank/DDBJ whole genome shotgun (WGS) entry which is preliminary data.</text>
</comment>
<dbReference type="Gene3D" id="3.40.50.880">
    <property type="match status" value="1"/>
</dbReference>
<dbReference type="GO" id="GO:0004049">
    <property type="term" value="F:anthranilate synthase activity"/>
    <property type="evidence" value="ECO:0007669"/>
    <property type="project" value="TreeGrafter"/>
</dbReference>
<dbReference type="SUPFAM" id="SSF52317">
    <property type="entry name" value="Class I glutamine amidotransferase-like"/>
    <property type="match status" value="1"/>
</dbReference>
<protein>
    <submittedName>
        <fullName evidence="3">Aminodeoxychorismate/anthranilate synthase component II</fullName>
    </submittedName>
</protein>
<dbReference type="CDD" id="cd01743">
    <property type="entry name" value="GATase1_Anthranilate_Synthase"/>
    <property type="match status" value="1"/>
</dbReference>
<dbReference type="PANTHER" id="PTHR43418:SF4">
    <property type="entry name" value="MULTIFUNCTIONAL TRYPTOPHAN BIOSYNTHESIS PROTEIN"/>
    <property type="match status" value="1"/>
</dbReference>
<dbReference type="Proteomes" id="UP000253570">
    <property type="component" value="Unassembled WGS sequence"/>
</dbReference>
<dbReference type="FunFam" id="3.40.50.880:FF:000003">
    <property type="entry name" value="Anthranilate synthase component II"/>
    <property type="match status" value="1"/>
</dbReference>
<evidence type="ECO:0000313" key="3">
    <source>
        <dbReference type="EMBL" id="RCL72853.1"/>
    </source>
</evidence>
<dbReference type="PROSITE" id="PS51273">
    <property type="entry name" value="GATASE_TYPE_1"/>
    <property type="match status" value="1"/>
</dbReference>
<dbReference type="InterPro" id="IPR006221">
    <property type="entry name" value="TrpG/PapA_dom"/>
</dbReference>
<dbReference type="InterPro" id="IPR050472">
    <property type="entry name" value="Anth_synth/Amidotransfase"/>
</dbReference>
<dbReference type="NCBIfam" id="TIGR00566">
    <property type="entry name" value="trpG_papA"/>
    <property type="match status" value="1"/>
</dbReference>
<dbReference type="AlphaFoldDB" id="A0A368DNK1"/>
<dbReference type="InterPro" id="IPR029062">
    <property type="entry name" value="Class_I_gatase-like"/>
</dbReference>
<name>A0A368DNK1_9PROT</name>
<keyword evidence="1" id="KW-0315">Glutamine amidotransferase</keyword>
<sequence>MILIIDNYDSFTYNIVQYVGELGFQTNVVRNDMITVDEVDKSISHIIISPGPCTPDKAGISIELIKKYYDKKPILGICLGHQSIAQAFGSEIIQASYPMHGKLDKIKHTKSSIFKNIPEKFEATRYHSLIINENTLSEDLVITSRSLTDNYIMSIHHAKTPTFGVQFHPESIASEYGYEILNNFLNLG</sequence>
<evidence type="ECO:0000313" key="4">
    <source>
        <dbReference type="Proteomes" id="UP000253570"/>
    </source>
</evidence>
<dbReference type="PANTHER" id="PTHR43418">
    <property type="entry name" value="MULTIFUNCTIONAL TRYPTOPHAN BIOSYNTHESIS PROTEIN-RELATED"/>
    <property type="match status" value="1"/>
</dbReference>
<accession>A0A368DNK1</accession>
<evidence type="ECO:0000256" key="1">
    <source>
        <dbReference type="ARBA" id="ARBA00022962"/>
    </source>
</evidence>
<reference evidence="3 4" key="1">
    <citation type="journal article" date="2018" name="Microbiome">
        <title>Fine metagenomic profile of the Mediterranean stratified and mixed water columns revealed by assembly and recruitment.</title>
        <authorList>
            <person name="Haro-Moreno J.M."/>
            <person name="Lopez-Perez M."/>
            <person name="De La Torre J.R."/>
            <person name="Picazo A."/>
            <person name="Camacho A."/>
            <person name="Rodriguez-Valera F."/>
        </authorList>
    </citation>
    <scope>NUCLEOTIDE SEQUENCE [LARGE SCALE GENOMIC DNA]</scope>
    <source>
        <strain evidence="3">MED-G57</strain>
    </source>
</reference>
<organism evidence="3 4">
    <name type="scientific">PS1 clade bacterium</name>
    <dbReference type="NCBI Taxonomy" id="2175152"/>
    <lineage>
        <taxon>Bacteria</taxon>
        <taxon>Pseudomonadati</taxon>
        <taxon>Pseudomonadota</taxon>
        <taxon>Alphaproteobacteria</taxon>
        <taxon>PS1 clade</taxon>
    </lineage>
</organism>
<gene>
    <name evidence="3" type="ORF">DBW71_04880</name>
</gene>
<dbReference type="InterPro" id="IPR017926">
    <property type="entry name" value="GATASE"/>
</dbReference>
<dbReference type="GO" id="GO:0005829">
    <property type="term" value="C:cytosol"/>
    <property type="evidence" value="ECO:0007669"/>
    <property type="project" value="TreeGrafter"/>
</dbReference>
<dbReference type="PRINTS" id="PR00097">
    <property type="entry name" value="ANTSNTHASEII"/>
</dbReference>
<proteinExistence type="predicted"/>
<dbReference type="GO" id="GO:0000162">
    <property type="term" value="P:L-tryptophan biosynthetic process"/>
    <property type="evidence" value="ECO:0007669"/>
    <property type="project" value="TreeGrafter"/>
</dbReference>
<dbReference type="Pfam" id="PF00117">
    <property type="entry name" value="GATase"/>
    <property type="match status" value="1"/>
</dbReference>
<dbReference type="PRINTS" id="PR00096">
    <property type="entry name" value="GATASE"/>
</dbReference>
<dbReference type="EMBL" id="QOQD01000011">
    <property type="protein sequence ID" value="RCL72853.1"/>
    <property type="molecule type" value="Genomic_DNA"/>
</dbReference>
<feature type="domain" description="Glutamine amidotransferase" evidence="2">
    <location>
        <begin position="3"/>
        <end position="185"/>
    </location>
</feature>
<evidence type="ECO:0000259" key="2">
    <source>
        <dbReference type="Pfam" id="PF00117"/>
    </source>
</evidence>